<evidence type="ECO:0000313" key="3">
    <source>
        <dbReference type="Proteomes" id="UP001597519"/>
    </source>
</evidence>
<evidence type="ECO:0000313" key="2">
    <source>
        <dbReference type="EMBL" id="MFD2829886.1"/>
    </source>
</evidence>
<name>A0ABW5WX38_9STAP</name>
<feature type="transmembrane region" description="Helical" evidence="1">
    <location>
        <begin position="111"/>
        <end position="130"/>
    </location>
</feature>
<keyword evidence="1" id="KW-0472">Membrane</keyword>
<keyword evidence="1" id="KW-1133">Transmembrane helix</keyword>
<dbReference type="EMBL" id="JBHUOQ010000001">
    <property type="protein sequence ID" value="MFD2829886.1"/>
    <property type="molecule type" value="Genomic_DNA"/>
</dbReference>
<proteinExistence type="predicted"/>
<protein>
    <recommendedName>
        <fullName evidence="4">DUF697 domain-containing protein</fullName>
    </recommendedName>
</protein>
<evidence type="ECO:0000256" key="1">
    <source>
        <dbReference type="SAM" id="Phobius"/>
    </source>
</evidence>
<dbReference type="RefSeq" id="WP_377772299.1">
    <property type="nucleotide sequence ID" value="NZ_JBHUOQ010000001.1"/>
</dbReference>
<sequence>MAQNLVTQDDINQKEQTARELVKKKARISSLAAALPIPFLDIGTDMKLMNDITDEIEDVFGIDHADVVSTSDDFAVRAAVTATSMGSEFIAKRVTPYIFSKVIKGVKFKRFNIVNIISLVVGAVISYVLMKKLGDNHVDKCVQYLKEKESL</sequence>
<keyword evidence="3" id="KW-1185">Reference proteome</keyword>
<accession>A0ABW5WX38</accession>
<reference evidence="3" key="1">
    <citation type="journal article" date="2019" name="Int. J. Syst. Evol. Microbiol.">
        <title>The Global Catalogue of Microorganisms (GCM) 10K type strain sequencing project: providing services to taxonomists for standard genome sequencing and annotation.</title>
        <authorList>
            <consortium name="The Broad Institute Genomics Platform"/>
            <consortium name="The Broad Institute Genome Sequencing Center for Infectious Disease"/>
            <person name="Wu L."/>
            <person name="Ma J."/>
        </authorList>
    </citation>
    <scope>NUCLEOTIDE SEQUENCE [LARGE SCALE GENOMIC DNA]</scope>
    <source>
        <strain evidence="3">KCTC 33575</strain>
    </source>
</reference>
<organism evidence="2 3">
    <name type="scientific">Corticicoccus populi</name>
    <dbReference type="NCBI Taxonomy" id="1812821"/>
    <lineage>
        <taxon>Bacteria</taxon>
        <taxon>Bacillati</taxon>
        <taxon>Bacillota</taxon>
        <taxon>Bacilli</taxon>
        <taxon>Bacillales</taxon>
        <taxon>Staphylococcaceae</taxon>
        <taxon>Corticicoccus</taxon>
    </lineage>
</organism>
<dbReference type="Proteomes" id="UP001597519">
    <property type="component" value="Unassembled WGS sequence"/>
</dbReference>
<keyword evidence="1" id="KW-0812">Transmembrane</keyword>
<evidence type="ECO:0008006" key="4">
    <source>
        <dbReference type="Google" id="ProtNLM"/>
    </source>
</evidence>
<gene>
    <name evidence="2" type="ORF">ACFSX4_05345</name>
</gene>
<comment type="caution">
    <text evidence="2">The sequence shown here is derived from an EMBL/GenBank/DDBJ whole genome shotgun (WGS) entry which is preliminary data.</text>
</comment>